<gene>
    <name evidence="5" type="ORF">TL08_14915</name>
</gene>
<dbReference type="InterPro" id="IPR002292">
    <property type="entry name" value="Orn/put_carbamltrans"/>
</dbReference>
<feature type="domain" description="Aspartate/ornithine carbamoyltransferase Asp/Orn-binding" evidence="3">
    <location>
        <begin position="163"/>
        <end position="326"/>
    </location>
</feature>
<keyword evidence="1 2" id="KW-0808">Transferase</keyword>
<organism evidence="5 6">
    <name type="scientific">Actinoalloteichus hymeniacidonis</name>
    <dbReference type="NCBI Taxonomy" id="340345"/>
    <lineage>
        <taxon>Bacteria</taxon>
        <taxon>Bacillati</taxon>
        <taxon>Actinomycetota</taxon>
        <taxon>Actinomycetes</taxon>
        <taxon>Pseudonocardiales</taxon>
        <taxon>Pseudonocardiaceae</taxon>
        <taxon>Actinoalloteichus</taxon>
    </lineage>
</organism>
<comment type="similarity">
    <text evidence="2">Belongs to the aspartate/ornithine carbamoyltransferase superfamily.</text>
</comment>
<evidence type="ECO:0000259" key="3">
    <source>
        <dbReference type="Pfam" id="PF00185"/>
    </source>
</evidence>
<dbReference type="Proteomes" id="UP000095210">
    <property type="component" value="Chromosome"/>
</dbReference>
<evidence type="ECO:0000256" key="2">
    <source>
        <dbReference type="RuleBase" id="RU003634"/>
    </source>
</evidence>
<keyword evidence="6" id="KW-1185">Reference proteome</keyword>
<dbReference type="PANTHER" id="PTHR45753:SF3">
    <property type="entry name" value="ORNITHINE TRANSCARBAMYLASE, MITOCHONDRIAL"/>
    <property type="match status" value="1"/>
</dbReference>
<dbReference type="Pfam" id="PF00185">
    <property type="entry name" value="OTCace"/>
    <property type="match status" value="1"/>
</dbReference>
<dbReference type="PROSITE" id="PS00097">
    <property type="entry name" value="CARBAMOYLTRANSFERASE"/>
    <property type="match status" value="1"/>
</dbReference>
<dbReference type="EC" id="2.1.3.3" evidence="5"/>
<dbReference type="Pfam" id="PF02729">
    <property type="entry name" value="OTCace_N"/>
    <property type="match status" value="1"/>
</dbReference>
<dbReference type="EMBL" id="CP014859">
    <property type="protein sequence ID" value="AOS63792.1"/>
    <property type="molecule type" value="Genomic_DNA"/>
</dbReference>
<dbReference type="KEGG" id="ahm:TL08_14915"/>
<dbReference type="SUPFAM" id="SSF53671">
    <property type="entry name" value="Aspartate/ornithine carbamoyltransferase"/>
    <property type="match status" value="1"/>
</dbReference>
<evidence type="ECO:0000259" key="4">
    <source>
        <dbReference type="Pfam" id="PF02729"/>
    </source>
</evidence>
<accession>A0AAC9HQK7</accession>
<dbReference type="InterPro" id="IPR006130">
    <property type="entry name" value="Asp/Orn_carbamoylTrfase"/>
</dbReference>
<dbReference type="PANTHER" id="PTHR45753">
    <property type="entry name" value="ORNITHINE CARBAMOYLTRANSFERASE, MITOCHONDRIAL"/>
    <property type="match status" value="1"/>
</dbReference>
<feature type="domain" description="Aspartate/ornithine carbamoyltransferase carbamoyl-P binding" evidence="4">
    <location>
        <begin position="18"/>
        <end position="153"/>
    </location>
</feature>
<evidence type="ECO:0000313" key="5">
    <source>
        <dbReference type="EMBL" id="AOS63792.1"/>
    </source>
</evidence>
<name>A0AAC9HQK7_9PSEU</name>
<evidence type="ECO:0000256" key="1">
    <source>
        <dbReference type="ARBA" id="ARBA00022679"/>
    </source>
</evidence>
<proteinExistence type="inferred from homology"/>
<dbReference type="InterPro" id="IPR006131">
    <property type="entry name" value="Asp_carbamoyltransf_Asp/Orn-bd"/>
</dbReference>
<sequence length="329" mass="35062">MSGYRLPDPRRTDAHPGLLSIADLDPADFRWLVRRAGEFYRDVDAHREPLARRVVGVLFTKTSTRTRTAFSSAALRLGGRVIAYGPDDLQTNTGETWDDTARVFGSMLDVLVARTAGPLADLRRFAEHGGLPTVNAMAAEEHPTQALCDVSTLALAAPSGQPDGVRVLYVGEGNNTATAYAAAAALIPGSTTVFATPPGYGLPDGCLDAARARAADTGSGAQLVEVHDVEEAIAAGHDVGGGIDAVYTTRWQTTGTSKPDPDWRMVFAPFAVTQELLDRFPGAAFLHDLPAHRGEEVAAEVLDGPRSLAWAQARMKATSAMAVLEWICR</sequence>
<dbReference type="GO" id="GO:0016597">
    <property type="term" value="F:amino acid binding"/>
    <property type="evidence" value="ECO:0007669"/>
    <property type="project" value="InterPro"/>
</dbReference>
<dbReference type="GO" id="GO:0004585">
    <property type="term" value="F:ornithine carbamoyltransferase activity"/>
    <property type="evidence" value="ECO:0007669"/>
    <property type="project" value="UniProtKB-EC"/>
</dbReference>
<evidence type="ECO:0000313" key="6">
    <source>
        <dbReference type="Proteomes" id="UP000095210"/>
    </source>
</evidence>
<protein>
    <submittedName>
        <fullName evidence="5">Ornithine carbamoyltransferase</fullName>
        <ecNumber evidence="5">2.1.3.3</ecNumber>
    </submittedName>
</protein>
<dbReference type="GO" id="GO:0042450">
    <property type="term" value="P:L-arginine biosynthetic process via ornithine"/>
    <property type="evidence" value="ECO:0007669"/>
    <property type="project" value="TreeGrafter"/>
</dbReference>
<dbReference type="PRINTS" id="PR00100">
    <property type="entry name" value="AOTCASE"/>
</dbReference>
<reference evidence="6" key="1">
    <citation type="submission" date="2016-03" db="EMBL/GenBank/DDBJ databases">
        <title>Complete genome sequence of the type strain Actinoalloteichus hymeniacidonis DSM 45092.</title>
        <authorList>
            <person name="Schaffert L."/>
            <person name="Albersmeier A."/>
            <person name="Winkler A."/>
            <person name="Kalinowski J."/>
            <person name="Zotchev S."/>
            <person name="Ruckert C."/>
        </authorList>
    </citation>
    <scope>NUCLEOTIDE SEQUENCE [LARGE SCALE GENOMIC DNA]</scope>
    <source>
        <strain evidence="6">HPA177(T) (DSM 45092(T))</strain>
    </source>
</reference>
<dbReference type="RefSeq" id="WP_069849707.1">
    <property type="nucleotide sequence ID" value="NZ_CP014859.1"/>
</dbReference>
<dbReference type="AlphaFoldDB" id="A0AAC9HQK7"/>
<dbReference type="InterPro" id="IPR006132">
    <property type="entry name" value="Asp/Orn_carbamoyltranf_P-bd"/>
</dbReference>
<dbReference type="Gene3D" id="3.40.50.1370">
    <property type="entry name" value="Aspartate/ornithine carbamoyltransferase"/>
    <property type="match status" value="2"/>
</dbReference>
<dbReference type="GO" id="GO:0019240">
    <property type="term" value="P:citrulline biosynthetic process"/>
    <property type="evidence" value="ECO:0007669"/>
    <property type="project" value="TreeGrafter"/>
</dbReference>
<dbReference type="PRINTS" id="PR00102">
    <property type="entry name" value="OTCASE"/>
</dbReference>
<dbReference type="InterPro" id="IPR036901">
    <property type="entry name" value="Asp/Orn_carbamoylTrfase_sf"/>
</dbReference>